<dbReference type="PANTHER" id="PTHR10094:SF25">
    <property type="entry name" value="SCP2 STEROL-BINDING DOMAIN-CONTAINING PROTEIN 1"/>
    <property type="match status" value="1"/>
</dbReference>
<dbReference type="GO" id="GO:0005829">
    <property type="term" value="C:cytosol"/>
    <property type="evidence" value="ECO:0007669"/>
    <property type="project" value="TreeGrafter"/>
</dbReference>
<dbReference type="Gene3D" id="3.30.1050.10">
    <property type="entry name" value="SCP2 sterol-binding domain"/>
    <property type="match status" value="1"/>
</dbReference>
<dbReference type="Proteomes" id="UP000251617">
    <property type="component" value="Chromosome"/>
</dbReference>
<reference evidence="2 5" key="3">
    <citation type="submission" date="2018-06" db="EMBL/GenBank/DDBJ databases">
        <title>The genome of Pseudomonas putida NX-1, a lignin degrader.</title>
        <authorList>
            <person name="Xu Z."/>
        </authorList>
    </citation>
    <scope>NUCLEOTIDE SEQUENCE [LARGE SCALE GENOMIC DNA]</scope>
    <source>
        <strain evidence="2 5">NX-1</strain>
    </source>
</reference>
<dbReference type="EMBL" id="CP030750">
    <property type="protein sequence ID" value="AXA25701.1"/>
    <property type="molecule type" value="Genomic_DNA"/>
</dbReference>
<protein>
    <submittedName>
        <fullName evidence="3">SCP-2 family sterol carrier protein</fullName>
    </submittedName>
</protein>
<evidence type="ECO:0000259" key="1">
    <source>
        <dbReference type="Pfam" id="PF02036"/>
    </source>
</evidence>
<sequence length="105" mass="11221">MSDVAKAVEAMKAKFNPAAAAGLDLVFGFNITDEDKHYALLVKDGTCEIQEGENPDANCTLVLDSETLKGIVSGETDGMQAFMGGKLRVEGDMMLSMKLSELFPS</sequence>
<dbReference type="InterPro" id="IPR036527">
    <property type="entry name" value="SCP2_sterol-bd_dom_sf"/>
</dbReference>
<gene>
    <name evidence="3" type="ORF">BGP84_09510</name>
    <name evidence="2" type="ORF">C1S65_16850</name>
</gene>
<proteinExistence type="predicted"/>
<dbReference type="EMBL" id="MINH01000019">
    <property type="protein sequence ID" value="POG09953.1"/>
    <property type="molecule type" value="Genomic_DNA"/>
</dbReference>
<dbReference type="Pfam" id="PF02036">
    <property type="entry name" value="SCP2"/>
    <property type="match status" value="1"/>
</dbReference>
<reference evidence="3 4" key="1">
    <citation type="submission" date="2016-08" db="EMBL/GenBank/DDBJ databases">
        <authorList>
            <person name="Seilhamer J.J."/>
        </authorList>
    </citation>
    <scope>NUCLEOTIDE SEQUENCE [LARGE SCALE GENOMIC DNA]</scope>
    <source>
        <strain evidence="3 4">KH-21-114</strain>
    </source>
</reference>
<evidence type="ECO:0000313" key="5">
    <source>
        <dbReference type="Proteomes" id="UP000251617"/>
    </source>
</evidence>
<evidence type="ECO:0000313" key="2">
    <source>
        <dbReference type="EMBL" id="AXA25701.1"/>
    </source>
</evidence>
<dbReference type="Proteomes" id="UP000237230">
    <property type="component" value="Unassembled WGS sequence"/>
</dbReference>
<dbReference type="InterPro" id="IPR003033">
    <property type="entry name" value="SCP2_sterol-bd_dom"/>
</dbReference>
<accession>A0A168AL88</accession>
<reference evidence="3 4" key="2">
    <citation type="submission" date="2018-03" db="EMBL/GenBank/DDBJ databases">
        <title>Draft genome of Pseudomonas putida strain KH-21-114.</title>
        <authorList>
            <person name="Yoshizawa S."/>
            <person name="Khan N.H."/>
            <person name="Nishimura M."/>
            <person name="Chiura H.X."/>
            <person name="Ogura Y."/>
            <person name="Hayashi T."/>
            <person name="Kogure K."/>
        </authorList>
    </citation>
    <scope>NUCLEOTIDE SEQUENCE [LARGE SCALE GENOMIC DNA]</scope>
    <source>
        <strain evidence="3 4">KH-21-114</strain>
    </source>
</reference>
<dbReference type="AlphaFoldDB" id="A0A168AL88"/>
<organism evidence="3 4">
    <name type="scientific">Pseudomonas putida</name>
    <name type="common">Arthrobacter siderocapsulatus</name>
    <dbReference type="NCBI Taxonomy" id="303"/>
    <lineage>
        <taxon>Bacteria</taxon>
        <taxon>Pseudomonadati</taxon>
        <taxon>Pseudomonadota</taxon>
        <taxon>Gammaproteobacteria</taxon>
        <taxon>Pseudomonadales</taxon>
        <taxon>Pseudomonadaceae</taxon>
        <taxon>Pseudomonas</taxon>
    </lineage>
</organism>
<dbReference type="OrthoDB" id="9809312at2"/>
<name>A0A168AL88_PSEPU</name>
<feature type="domain" description="SCP2" evidence="1">
    <location>
        <begin position="16"/>
        <end position="103"/>
    </location>
</feature>
<dbReference type="PANTHER" id="PTHR10094">
    <property type="entry name" value="STEROL CARRIER PROTEIN 2 SCP-2 FAMILY PROTEIN"/>
    <property type="match status" value="1"/>
</dbReference>
<dbReference type="RefSeq" id="WP_027920549.1">
    <property type="nucleotide sequence ID" value="NZ_CP011789.1"/>
</dbReference>
<evidence type="ECO:0000313" key="3">
    <source>
        <dbReference type="EMBL" id="POG09953.1"/>
    </source>
</evidence>
<dbReference type="SUPFAM" id="SSF55718">
    <property type="entry name" value="SCP-like"/>
    <property type="match status" value="1"/>
</dbReference>
<evidence type="ECO:0000313" key="4">
    <source>
        <dbReference type="Proteomes" id="UP000237230"/>
    </source>
</evidence>